<dbReference type="PANTHER" id="PTHR30346">
    <property type="entry name" value="TRANSCRIPTIONAL DUAL REGULATOR HCAR-RELATED"/>
    <property type="match status" value="1"/>
</dbReference>
<keyword evidence="5" id="KW-0812">Transmembrane</keyword>
<dbReference type="InterPro" id="IPR036390">
    <property type="entry name" value="WH_DNA-bd_sf"/>
</dbReference>
<keyword evidence="2" id="KW-0805">Transcription regulation</keyword>
<dbReference type="CDD" id="cd05466">
    <property type="entry name" value="PBP2_LTTR_substrate"/>
    <property type="match status" value="1"/>
</dbReference>
<name>A0ABP3LYP4_SACER</name>
<dbReference type="Proteomes" id="UP001500729">
    <property type="component" value="Unassembled WGS sequence"/>
</dbReference>
<evidence type="ECO:0000256" key="5">
    <source>
        <dbReference type="SAM" id="Phobius"/>
    </source>
</evidence>
<dbReference type="EMBL" id="BAAAGS010000002">
    <property type="protein sequence ID" value="GAA0509664.1"/>
    <property type="molecule type" value="Genomic_DNA"/>
</dbReference>
<evidence type="ECO:0000256" key="4">
    <source>
        <dbReference type="ARBA" id="ARBA00023163"/>
    </source>
</evidence>
<keyword evidence="3" id="KW-0238">DNA-binding</keyword>
<dbReference type="PROSITE" id="PS50931">
    <property type="entry name" value="HTH_LYSR"/>
    <property type="match status" value="1"/>
</dbReference>
<sequence>MNNVNLAQLRAFLAVIDEGGFGAASDALRISQSAVSHAVAALERAVGCRVLVRQGRPRPTAFGERILGHARTAVSATDSITELAARRDGLPTGTLRLAAPPTVCQGLLPELLTGWRHDYPQLAVHVLEGEDDEVADWLAGAAVDVAVLVDPPGGEGVRIGSDVFQALLPHDHPLAGQDVIDVTDLDDDPFLLSCGGCERHLREVYRLGRAQLNPAHRIREMGTLLAMVAAGMGVTVVPGLAAAMLDPRLVLVPLRQRVTRELVLTGPPGRPWHPAVTALVEAVAERSRAQARSGG</sequence>
<evidence type="ECO:0000313" key="8">
    <source>
        <dbReference type="Proteomes" id="UP001500729"/>
    </source>
</evidence>
<proteinExistence type="inferred from homology"/>
<protein>
    <submittedName>
        <fullName evidence="7">LysR family transcriptional regulator</fullName>
    </submittedName>
</protein>
<keyword evidence="4" id="KW-0804">Transcription</keyword>
<dbReference type="Gene3D" id="1.10.10.10">
    <property type="entry name" value="Winged helix-like DNA-binding domain superfamily/Winged helix DNA-binding domain"/>
    <property type="match status" value="1"/>
</dbReference>
<keyword evidence="5" id="KW-0472">Membrane</keyword>
<dbReference type="InterPro" id="IPR005119">
    <property type="entry name" value="LysR_subst-bd"/>
</dbReference>
<evidence type="ECO:0000256" key="2">
    <source>
        <dbReference type="ARBA" id="ARBA00023015"/>
    </source>
</evidence>
<reference evidence="8" key="1">
    <citation type="journal article" date="2019" name="Int. J. Syst. Evol. Microbiol.">
        <title>The Global Catalogue of Microorganisms (GCM) 10K type strain sequencing project: providing services to taxonomists for standard genome sequencing and annotation.</title>
        <authorList>
            <consortium name="The Broad Institute Genomics Platform"/>
            <consortium name="The Broad Institute Genome Sequencing Center for Infectious Disease"/>
            <person name="Wu L."/>
            <person name="Ma J."/>
        </authorList>
    </citation>
    <scope>NUCLEOTIDE SEQUENCE [LARGE SCALE GENOMIC DNA]</scope>
    <source>
        <strain evidence="8">JCM 10303</strain>
    </source>
</reference>
<dbReference type="Pfam" id="PF03466">
    <property type="entry name" value="LysR_substrate"/>
    <property type="match status" value="1"/>
</dbReference>
<dbReference type="InterPro" id="IPR000847">
    <property type="entry name" value="LysR_HTH_N"/>
</dbReference>
<dbReference type="PANTHER" id="PTHR30346:SF29">
    <property type="entry name" value="LYSR SUBSTRATE-BINDING"/>
    <property type="match status" value="1"/>
</dbReference>
<evidence type="ECO:0000259" key="6">
    <source>
        <dbReference type="PROSITE" id="PS50931"/>
    </source>
</evidence>
<evidence type="ECO:0000313" key="7">
    <source>
        <dbReference type="EMBL" id="GAA0509664.1"/>
    </source>
</evidence>
<gene>
    <name evidence="7" type="ORF">GCM10009533_05600</name>
</gene>
<comment type="similarity">
    <text evidence="1">Belongs to the LysR transcriptional regulatory family.</text>
</comment>
<dbReference type="SUPFAM" id="SSF46785">
    <property type="entry name" value="Winged helix' DNA-binding domain"/>
    <property type="match status" value="1"/>
</dbReference>
<accession>A0ABP3LYP4</accession>
<evidence type="ECO:0000256" key="1">
    <source>
        <dbReference type="ARBA" id="ARBA00009437"/>
    </source>
</evidence>
<feature type="domain" description="HTH lysR-type" evidence="6">
    <location>
        <begin position="4"/>
        <end position="60"/>
    </location>
</feature>
<dbReference type="InterPro" id="IPR036388">
    <property type="entry name" value="WH-like_DNA-bd_sf"/>
</dbReference>
<dbReference type="RefSeq" id="WP_009949432.1">
    <property type="nucleotide sequence ID" value="NZ_BAAAGS010000002.1"/>
</dbReference>
<dbReference type="Gene3D" id="3.40.190.10">
    <property type="entry name" value="Periplasmic binding protein-like II"/>
    <property type="match status" value="2"/>
</dbReference>
<keyword evidence="5" id="KW-1133">Transmembrane helix</keyword>
<feature type="transmembrane region" description="Helical" evidence="5">
    <location>
        <begin position="224"/>
        <end position="245"/>
    </location>
</feature>
<keyword evidence="8" id="KW-1185">Reference proteome</keyword>
<organism evidence="7 8">
    <name type="scientific">Saccharopolyspora erythraea</name>
    <name type="common">Streptomyces erythraeus</name>
    <dbReference type="NCBI Taxonomy" id="1836"/>
    <lineage>
        <taxon>Bacteria</taxon>
        <taxon>Bacillati</taxon>
        <taxon>Actinomycetota</taxon>
        <taxon>Actinomycetes</taxon>
        <taxon>Pseudonocardiales</taxon>
        <taxon>Pseudonocardiaceae</taxon>
        <taxon>Saccharopolyspora</taxon>
    </lineage>
</organism>
<dbReference type="Pfam" id="PF00126">
    <property type="entry name" value="HTH_1"/>
    <property type="match status" value="1"/>
</dbReference>
<dbReference type="SUPFAM" id="SSF53850">
    <property type="entry name" value="Periplasmic binding protein-like II"/>
    <property type="match status" value="1"/>
</dbReference>
<evidence type="ECO:0000256" key="3">
    <source>
        <dbReference type="ARBA" id="ARBA00023125"/>
    </source>
</evidence>
<comment type="caution">
    <text evidence="7">The sequence shown here is derived from an EMBL/GenBank/DDBJ whole genome shotgun (WGS) entry which is preliminary data.</text>
</comment>